<dbReference type="PANTHER" id="PTHR34222:SF28">
    <property type="entry name" value="CCHC-TYPE DOMAIN-CONTAINING PROTEIN"/>
    <property type="match status" value="1"/>
</dbReference>
<dbReference type="Pfam" id="PF03732">
    <property type="entry name" value="Retrotrans_gag"/>
    <property type="match status" value="1"/>
</dbReference>
<gene>
    <name evidence="2" type="ORF">SADUNF_Sadunf16G0098600</name>
</gene>
<evidence type="ECO:0000313" key="2">
    <source>
        <dbReference type="EMBL" id="KAF9665210.1"/>
    </source>
</evidence>
<feature type="domain" description="Retrotransposon gag" evidence="1">
    <location>
        <begin position="16"/>
        <end position="91"/>
    </location>
</feature>
<reference evidence="2 3" key="1">
    <citation type="submission" date="2020-10" db="EMBL/GenBank/DDBJ databases">
        <title>Plant Genome Project.</title>
        <authorList>
            <person name="Zhang R.-G."/>
        </authorList>
    </citation>
    <scope>NUCLEOTIDE SEQUENCE [LARGE SCALE GENOMIC DNA]</scope>
    <source>
        <strain evidence="2">FAFU-HL-1</strain>
        <tissue evidence="2">Leaf</tissue>
    </source>
</reference>
<comment type="caution">
    <text evidence="2">The sequence shown here is derived from an EMBL/GenBank/DDBJ whole genome shotgun (WGS) entry which is preliminary data.</text>
</comment>
<evidence type="ECO:0000313" key="3">
    <source>
        <dbReference type="Proteomes" id="UP000657918"/>
    </source>
</evidence>
<dbReference type="EMBL" id="JADGMS010000016">
    <property type="protein sequence ID" value="KAF9665210.1"/>
    <property type="molecule type" value="Genomic_DNA"/>
</dbReference>
<dbReference type="Proteomes" id="UP000657918">
    <property type="component" value="Chromosome 16"/>
</dbReference>
<dbReference type="OrthoDB" id="850522at2759"/>
<protein>
    <recommendedName>
        <fullName evidence="1">Retrotransposon gag domain-containing protein</fullName>
    </recommendedName>
</protein>
<dbReference type="AlphaFoldDB" id="A0A835MGI6"/>
<organism evidence="2 3">
    <name type="scientific">Salix dunnii</name>
    <dbReference type="NCBI Taxonomy" id="1413687"/>
    <lineage>
        <taxon>Eukaryota</taxon>
        <taxon>Viridiplantae</taxon>
        <taxon>Streptophyta</taxon>
        <taxon>Embryophyta</taxon>
        <taxon>Tracheophyta</taxon>
        <taxon>Spermatophyta</taxon>
        <taxon>Magnoliopsida</taxon>
        <taxon>eudicotyledons</taxon>
        <taxon>Gunneridae</taxon>
        <taxon>Pentapetalae</taxon>
        <taxon>rosids</taxon>
        <taxon>fabids</taxon>
        <taxon>Malpighiales</taxon>
        <taxon>Salicaceae</taxon>
        <taxon>Saliceae</taxon>
        <taxon>Salix</taxon>
    </lineage>
</organism>
<sequence>MGIIDKNAPKSLKEILDLWKDLEDRFFITNGRRIQQLKHALAECKQRRMTIMDYYEKLKQIWDELAVGIVLVILEKKREEEKVHLFLMGLDEQSYEIMKSNILAQDPMPRLNKVY</sequence>
<evidence type="ECO:0000259" key="1">
    <source>
        <dbReference type="Pfam" id="PF03732"/>
    </source>
</evidence>
<dbReference type="InterPro" id="IPR005162">
    <property type="entry name" value="Retrotrans_gag_dom"/>
</dbReference>
<dbReference type="PANTHER" id="PTHR34222">
    <property type="entry name" value="GAG_PRE-INTEGRS DOMAIN-CONTAINING PROTEIN"/>
    <property type="match status" value="1"/>
</dbReference>
<proteinExistence type="predicted"/>
<accession>A0A835MGI6</accession>
<name>A0A835MGI6_9ROSI</name>
<keyword evidence="3" id="KW-1185">Reference proteome</keyword>